<evidence type="ECO:0000313" key="2">
    <source>
        <dbReference type="Proteomes" id="UP000324222"/>
    </source>
</evidence>
<comment type="caution">
    <text evidence="1">The sequence shown here is derived from an EMBL/GenBank/DDBJ whole genome shotgun (WGS) entry which is preliminary data.</text>
</comment>
<accession>A0A5B7HY83</accession>
<organism evidence="1 2">
    <name type="scientific">Portunus trituberculatus</name>
    <name type="common">Swimming crab</name>
    <name type="synonym">Neptunus trituberculatus</name>
    <dbReference type="NCBI Taxonomy" id="210409"/>
    <lineage>
        <taxon>Eukaryota</taxon>
        <taxon>Metazoa</taxon>
        <taxon>Ecdysozoa</taxon>
        <taxon>Arthropoda</taxon>
        <taxon>Crustacea</taxon>
        <taxon>Multicrustacea</taxon>
        <taxon>Malacostraca</taxon>
        <taxon>Eumalacostraca</taxon>
        <taxon>Eucarida</taxon>
        <taxon>Decapoda</taxon>
        <taxon>Pleocyemata</taxon>
        <taxon>Brachyura</taxon>
        <taxon>Eubrachyura</taxon>
        <taxon>Portunoidea</taxon>
        <taxon>Portunidae</taxon>
        <taxon>Portuninae</taxon>
        <taxon>Portunus</taxon>
    </lineage>
</organism>
<dbReference type="EMBL" id="VSRR010039331">
    <property type="protein sequence ID" value="MPC74629.1"/>
    <property type="molecule type" value="Genomic_DNA"/>
</dbReference>
<dbReference type="Proteomes" id="UP000324222">
    <property type="component" value="Unassembled WGS sequence"/>
</dbReference>
<sequence>MVSPEGWGVLASLIYINKCLNYGRNSLNLLDLIYQNGNISFQENTVAQIRFSVEEAAFSHNSDPTHKISLRRQNSIIL</sequence>
<reference evidence="1 2" key="1">
    <citation type="submission" date="2019-05" db="EMBL/GenBank/DDBJ databases">
        <title>Another draft genome of Portunus trituberculatus and its Hox gene families provides insights of decapod evolution.</title>
        <authorList>
            <person name="Jeong J.-H."/>
            <person name="Song I."/>
            <person name="Kim S."/>
            <person name="Choi T."/>
            <person name="Kim D."/>
            <person name="Ryu S."/>
            <person name="Kim W."/>
        </authorList>
    </citation>
    <scope>NUCLEOTIDE SEQUENCE [LARGE SCALE GENOMIC DNA]</scope>
    <source>
        <tissue evidence="1">Muscle</tissue>
    </source>
</reference>
<gene>
    <name evidence="1" type="ORF">E2C01_068997</name>
</gene>
<evidence type="ECO:0000313" key="1">
    <source>
        <dbReference type="EMBL" id="MPC74629.1"/>
    </source>
</evidence>
<protein>
    <submittedName>
        <fullName evidence="1">Uncharacterized protein</fullName>
    </submittedName>
</protein>
<keyword evidence="2" id="KW-1185">Reference proteome</keyword>
<name>A0A5B7HY83_PORTR</name>
<proteinExistence type="predicted"/>
<dbReference type="AlphaFoldDB" id="A0A5B7HY83"/>